<dbReference type="EMBL" id="CCKQ01003843">
    <property type="protein sequence ID" value="CDW74980.1"/>
    <property type="molecule type" value="Genomic_DNA"/>
</dbReference>
<evidence type="ECO:0000256" key="1">
    <source>
        <dbReference type="SAM" id="MobiDB-lite"/>
    </source>
</evidence>
<protein>
    <submittedName>
        <fullName evidence="2">Uncharacterized protein</fullName>
    </submittedName>
</protein>
<keyword evidence="3" id="KW-1185">Reference proteome</keyword>
<evidence type="ECO:0000313" key="3">
    <source>
        <dbReference type="Proteomes" id="UP000039865"/>
    </source>
</evidence>
<proteinExistence type="predicted"/>
<dbReference type="AlphaFoldDB" id="A0A077ZYL7"/>
<dbReference type="InParanoid" id="A0A077ZYL7"/>
<name>A0A077ZYL7_STYLE</name>
<organism evidence="2 3">
    <name type="scientific">Stylonychia lemnae</name>
    <name type="common">Ciliate</name>
    <dbReference type="NCBI Taxonomy" id="5949"/>
    <lineage>
        <taxon>Eukaryota</taxon>
        <taxon>Sar</taxon>
        <taxon>Alveolata</taxon>
        <taxon>Ciliophora</taxon>
        <taxon>Intramacronucleata</taxon>
        <taxon>Spirotrichea</taxon>
        <taxon>Stichotrichia</taxon>
        <taxon>Sporadotrichida</taxon>
        <taxon>Oxytrichidae</taxon>
        <taxon>Stylonychinae</taxon>
        <taxon>Stylonychia</taxon>
    </lineage>
</organism>
<gene>
    <name evidence="2" type="primary">Contig388.g428</name>
    <name evidence="2" type="ORF">STYLEM_3964</name>
</gene>
<reference evidence="2 3" key="1">
    <citation type="submission" date="2014-06" db="EMBL/GenBank/DDBJ databases">
        <authorList>
            <person name="Swart Estienne"/>
        </authorList>
    </citation>
    <scope>NUCLEOTIDE SEQUENCE [LARGE SCALE GENOMIC DNA]</scope>
    <source>
        <strain evidence="2 3">130c</strain>
    </source>
</reference>
<dbReference type="Proteomes" id="UP000039865">
    <property type="component" value="Unassembled WGS sequence"/>
</dbReference>
<feature type="compositionally biased region" description="Low complexity" evidence="1">
    <location>
        <begin position="123"/>
        <end position="133"/>
    </location>
</feature>
<evidence type="ECO:0000313" key="2">
    <source>
        <dbReference type="EMBL" id="CDW74980.1"/>
    </source>
</evidence>
<feature type="region of interest" description="Disordered" evidence="1">
    <location>
        <begin position="65"/>
        <end position="136"/>
    </location>
</feature>
<feature type="compositionally biased region" description="Basic and acidic residues" evidence="1">
    <location>
        <begin position="72"/>
        <end position="81"/>
    </location>
</feature>
<accession>A0A077ZYL7</accession>
<sequence>MELNNGMMNRGLFWNVVPGYFWAELHVDRLILKQSSQKDPLLNFTMRLQQKKTIYHQRTTSPRLIVLQDDSDSSKHSDLKKSYGTKESGDNVGNDSLKVNRRYQNQKTISKKMGNVKINPFHSTSSSSPSQRSQNYEQKSLIVQSIMQRTSGYHNKQESIQSKQDQYVVVRQTIEKIQDQSYGTGHNHLIKFPDSKSISKASNSSNKESIISSNKSIIDPRRPKIPHIEIGNLQTEVEPSPRELYTNHRFLETEEQDELPEMRQEETKDDIEAMYNEIGKDMKKSTQ</sequence>